<dbReference type="OMA" id="LNGNWIM"/>
<dbReference type="RefSeq" id="XP_007765693.1">
    <property type="nucleotide sequence ID" value="XM_007767503.1"/>
</dbReference>
<comment type="caution">
    <text evidence="1">The sequence shown here is derived from an EMBL/GenBank/DDBJ whole genome shotgun (WGS) entry which is preliminary data.</text>
</comment>
<evidence type="ECO:0008006" key="3">
    <source>
        <dbReference type="Google" id="ProtNLM"/>
    </source>
</evidence>
<sequence>MSTPMSVTTANITGKFVKNKSLSDNLDEVLKLQGIPWLQRKAFNAVNLTSGFRQHTDLTTGVEVVEIFNSVSAGGPSGEPSNTRTLDFQERREESERLGSVVAKSKRVDVAEMGDVFFRDGWTEDTVESKVIHIIMSGNVGQSDAWTMEQVWGFENKDGERRHARRIKFTSAKVQEAYKLRLYFDYVGPF</sequence>
<organism evidence="1 2">
    <name type="scientific">Coniophora puteana (strain RWD-64-598)</name>
    <name type="common">Brown rot fungus</name>
    <dbReference type="NCBI Taxonomy" id="741705"/>
    <lineage>
        <taxon>Eukaryota</taxon>
        <taxon>Fungi</taxon>
        <taxon>Dikarya</taxon>
        <taxon>Basidiomycota</taxon>
        <taxon>Agaricomycotina</taxon>
        <taxon>Agaricomycetes</taxon>
        <taxon>Agaricomycetidae</taxon>
        <taxon>Boletales</taxon>
        <taxon>Coniophorineae</taxon>
        <taxon>Coniophoraceae</taxon>
        <taxon>Coniophora</taxon>
    </lineage>
</organism>
<reference evidence="2" key="1">
    <citation type="journal article" date="2012" name="Science">
        <title>The Paleozoic origin of enzymatic lignin decomposition reconstructed from 31 fungal genomes.</title>
        <authorList>
            <person name="Floudas D."/>
            <person name="Binder M."/>
            <person name="Riley R."/>
            <person name="Barry K."/>
            <person name="Blanchette R.A."/>
            <person name="Henrissat B."/>
            <person name="Martinez A.T."/>
            <person name="Otillar R."/>
            <person name="Spatafora J.W."/>
            <person name="Yadav J.S."/>
            <person name="Aerts A."/>
            <person name="Benoit I."/>
            <person name="Boyd A."/>
            <person name="Carlson A."/>
            <person name="Copeland A."/>
            <person name="Coutinho P.M."/>
            <person name="de Vries R.P."/>
            <person name="Ferreira P."/>
            <person name="Findley K."/>
            <person name="Foster B."/>
            <person name="Gaskell J."/>
            <person name="Glotzer D."/>
            <person name="Gorecki P."/>
            <person name="Heitman J."/>
            <person name="Hesse C."/>
            <person name="Hori C."/>
            <person name="Igarashi K."/>
            <person name="Jurgens J.A."/>
            <person name="Kallen N."/>
            <person name="Kersten P."/>
            <person name="Kohler A."/>
            <person name="Kuees U."/>
            <person name="Kumar T.K.A."/>
            <person name="Kuo A."/>
            <person name="LaButti K."/>
            <person name="Larrondo L.F."/>
            <person name="Lindquist E."/>
            <person name="Ling A."/>
            <person name="Lombard V."/>
            <person name="Lucas S."/>
            <person name="Lundell T."/>
            <person name="Martin R."/>
            <person name="McLaughlin D.J."/>
            <person name="Morgenstern I."/>
            <person name="Morin E."/>
            <person name="Murat C."/>
            <person name="Nagy L.G."/>
            <person name="Nolan M."/>
            <person name="Ohm R.A."/>
            <person name="Patyshakuliyeva A."/>
            <person name="Rokas A."/>
            <person name="Ruiz-Duenas F.J."/>
            <person name="Sabat G."/>
            <person name="Salamov A."/>
            <person name="Samejima M."/>
            <person name="Schmutz J."/>
            <person name="Slot J.C."/>
            <person name="St John F."/>
            <person name="Stenlid J."/>
            <person name="Sun H."/>
            <person name="Sun S."/>
            <person name="Syed K."/>
            <person name="Tsang A."/>
            <person name="Wiebenga A."/>
            <person name="Young D."/>
            <person name="Pisabarro A."/>
            <person name="Eastwood D.C."/>
            <person name="Martin F."/>
            <person name="Cullen D."/>
            <person name="Grigoriev I.V."/>
            <person name="Hibbett D.S."/>
        </authorList>
    </citation>
    <scope>NUCLEOTIDE SEQUENCE [LARGE SCALE GENOMIC DNA]</scope>
    <source>
        <strain evidence="2">RWD-64-598 SS2</strain>
    </source>
</reference>
<dbReference type="EMBL" id="JH711575">
    <property type="protein sequence ID" value="EIW83798.1"/>
    <property type="molecule type" value="Genomic_DNA"/>
</dbReference>
<gene>
    <name evidence="1" type="ORF">CONPUDRAFT_163097</name>
</gene>
<dbReference type="OrthoDB" id="425354at2759"/>
<dbReference type="PANTHER" id="PTHR38115:SF1">
    <property type="entry name" value="LIPOCALIN-LIKE DOMAIN-CONTAINING PROTEIN"/>
    <property type="match status" value="1"/>
</dbReference>
<dbReference type="PANTHER" id="PTHR38115">
    <property type="entry name" value="LIPOCALIN-LIKE DOMAIN-CONTAINING PROTEIN"/>
    <property type="match status" value="1"/>
</dbReference>
<accession>A0A5M3MXH6</accession>
<dbReference type="AlphaFoldDB" id="A0A5M3MXH6"/>
<protein>
    <recommendedName>
        <fullName evidence="3">LCCL domain-containing protein</fullName>
    </recommendedName>
</protein>
<proteinExistence type="predicted"/>
<dbReference type="Proteomes" id="UP000053558">
    <property type="component" value="Unassembled WGS sequence"/>
</dbReference>
<dbReference type="KEGG" id="cput:CONPUDRAFT_163097"/>
<evidence type="ECO:0000313" key="2">
    <source>
        <dbReference type="Proteomes" id="UP000053558"/>
    </source>
</evidence>
<dbReference type="GeneID" id="19204854"/>
<keyword evidence="2" id="KW-1185">Reference proteome</keyword>
<name>A0A5M3MXH6_CONPW</name>
<evidence type="ECO:0000313" key="1">
    <source>
        <dbReference type="EMBL" id="EIW83798.1"/>
    </source>
</evidence>
<dbReference type="InterPro" id="IPR053037">
    <property type="entry name" value="Pericyclase_pydY-like"/>
</dbReference>